<feature type="compositionally biased region" description="Basic and acidic residues" evidence="9">
    <location>
        <begin position="442"/>
        <end position="465"/>
    </location>
</feature>
<dbReference type="PANTHER" id="PTHR22996:SF0">
    <property type="entry name" value="RE60872P-RELATED"/>
    <property type="match status" value="1"/>
</dbReference>
<dbReference type="Pfam" id="PF26192">
    <property type="entry name" value="RNF157-like_N"/>
    <property type="match status" value="1"/>
</dbReference>
<dbReference type="InterPro" id="IPR001841">
    <property type="entry name" value="Znf_RING"/>
</dbReference>
<dbReference type="InterPro" id="IPR058981">
    <property type="entry name" value="MGRN1/RNF157-like_N"/>
</dbReference>
<dbReference type="GO" id="GO:0005737">
    <property type="term" value="C:cytoplasm"/>
    <property type="evidence" value="ECO:0007669"/>
    <property type="project" value="TreeGrafter"/>
</dbReference>
<evidence type="ECO:0000256" key="2">
    <source>
        <dbReference type="ARBA" id="ARBA00012483"/>
    </source>
</evidence>
<reference evidence="11 12" key="1">
    <citation type="journal article" date="2023" name="Insect Mol. Biol.">
        <title>Genome sequencing provides insights into the evolution of gene families encoding plant cell wall-degrading enzymes in longhorned beetles.</title>
        <authorList>
            <person name="Shin N.R."/>
            <person name="Okamura Y."/>
            <person name="Kirsch R."/>
            <person name="Pauchet Y."/>
        </authorList>
    </citation>
    <scope>NUCLEOTIDE SEQUENCE [LARGE SCALE GENOMIC DNA]</scope>
    <source>
        <strain evidence="11">EAD_L_NR</strain>
    </source>
</reference>
<keyword evidence="7" id="KW-0862">Zinc</keyword>
<evidence type="ECO:0000313" key="12">
    <source>
        <dbReference type="Proteomes" id="UP001159042"/>
    </source>
</evidence>
<keyword evidence="5 8" id="KW-0863">Zinc-finger</keyword>
<evidence type="ECO:0000256" key="9">
    <source>
        <dbReference type="SAM" id="MobiDB-lite"/>
    </source>
</evidence>
<dbReference type="AlphaFoldDB" id="A0AAV8VID6"/>
<dbReference type="PANTHER" id="PTHR22996">
    <property type="entry name" value="MAHOGUNIN"/>
    <property type="match status" value="1"/>
</dbReference>
<dbReference type="SUPFAM" id="SSF57850">
    <property type="entry name" value="RING/U-box"/>
    <property type="match status" value="1"/>
</dbReference>
<gene>
    <name evidence="11" type="ORF">NQ315_003766</name>
</gene>
<proteinExistence type="predicted"/>
<comment type="catalytic activity">
    <reaction evidence="1">
        <text>S-ubiquitinyl-[E2 ubiquitin-conjugating enzyme]-L-cysteine + [acceptor protein]-L-lysine = [E2 ubiquitin-conjugating enzyme]-L-cysteine + N(6)-ubiquitinyl-[acceptor protein]-L-lysine.</text>
        <dbReference type="EC" id="2.3.2.27"/>
    </reaction>
</comment>
<protein>
    <recommendedName>
        <fullName evidence="2">RING-type E3 ubiquitin transferase</fullName>
        <ecNumber evidence="2">2.3.2.27</ecNumber>
    </recommendedName>
</protein>
<dbReference type="Pfam" id="PF13920">
    <property type="entry name" value="zf-C3HC4_3"/>
    <property type="match status" value="1"/>
</dbReference>
<dbReference type="InterPro" id="IPR045194">
    <property type="entry name" value="MGRN1/RNF157-like"/>
</dbReference>
<evidence type="ECO:0000256" key="5">
    <source>
        <dbReference type="ARBA" id="ARBA00022771"/>
    </source>
</evidence>
<accession>A0AAV8VID6</accession>
<sequence>MGALLTSRQNDRVEEIDVGSNHAYKYPPRTGNYFANHFIMGGERFDTPQPESYLFGENTDLNFLGSKPTPFPYPPPQPNEPTKTLKSLVNIRKESLRFVRAKNEGNKLNLNEPKDTAEFGTNASYNIEFAFDSDVSCTITIYYFCTEEFSGNSVTYVSRDPSLTSETFYYGRGSNQQFSQPSHVFNPARYADDDLLYDFEREIFPVVIHCIAEEGVEDMRQSHSTTAVVEKMTDGTYLLKALKQKLFVDGLCYLLQEVYGIENKNNDKSSEDDDTEDNGSECVICMCDVRDTLILPCRHLCLCNSCADSLRYQANNCPICRAPFRALLQIKALQKSASSNLAPISSPDGSSDNIPPGYEAVSLIEALNGPCTPRHPPSAMPDLIETPKNEHTQGVQMLNRKSDHNSPVAKKNGQSCSSEYEASLMAVRDENKEASQCPLLSEKSELKKSRPRDSLKLVNEKAEKDETMDEDSEAEKLSPLLQKTDGGTSKNVALHIAAVTDSIDDIDTDHEEVGIPEKIKIYNEHRNDSDYYTPDESASSVGPLSKDTTAKSLERISYRLPTAPLSYTSVRSKGESGTNGLSESSDKFQHI</sequence>
<feature type="region of interest" description="Disordered" evidence="9">
    <location>
        <begin position="525"/>
        <end position="591"/>
    </location>
</feature>
<dbReference type="EMBL" id="JANEYG010000086">
    <property type="protein sequence ID" value="KAJ8913857.1"/>
    <property type="molecule type" value="Genomic_DNA"/>
</dbReference>
<keyword evidence="4" id="KW-0479">Metal-binding</keyword>
<dbReference type="GO" id="GO:0016567">
    <property type="term" value="P:protein ubiquitination"/>
    <property type="evidence" value="ECO:0007669"/>
    <property type="project" value="TreeGrafter"/>
</dbReference>
<evidence type="ECO:0000256" key="4">
    <source>
        <dbReference type="ARBA" id="ARBA00022723"/>
    </source>
</evidence>
<feature type="compositionally biased region" description="Polar residues" evidence="9">
    <location>
        <begin position="565"/>
        <end position="583"/>
    </location>
</feature>
<evidence type="ECO:0000259" key="10">
    <source>
        <dbReference type="PROSITE" id="PS50089"/>
    </source>
</evidence>
<dbReference type="Proteomes" id="UP001159042">
    <property type="component" value="Unassembled WGS sequence"/>
</dbReference>
<dbReference type="GO" id="GO:0061630">
    <property type="term" value="F:ubiquitin protein ligase activity"/>
    <property type="evidence" value="ECO:0007669"/>
    <property type="project" value="UniProtKB-EC"/>
</dbReference>
<dbReference type="Gene3D" id="3.30.40.10">
    <property type="entry name" value="Zinc/RING finger domain, C3HC4 (zinc finger)"/>
    <property type="match status" value="1"/>
</dbReference>
<feature type="compositionally biased region" description="Polar residues" evidence="9">
    <location>
        <begin position="536"/>
        <end position="547"/>
    </location>
</feature>
<dbReference type="InterPro" id="IPR013083">
    <property type="entry name" value="Znf_RING/FYVE/PHD"/>
</dbReference>
<evidence type="ECO:0000256" key="3">
    <source>
        <dbReference type="ARBA" id="ARBA00022679"/>
    </source>
</evidence>
<keyword evidence="3" id="KW-0808">Transferase</keyword>
<evidence type="ECO:0000313" key="11">
    <source>
        <dbReference type="EMBL" id="KAJ8913857.1"/>
    </source>
</evidence>
<evidence type="ECO:0000256" key="1">
    <source>
        <dbReference type="ARBA" id="ARBA00000900"/>
    </source>
</evidence>
<evidence type="ECO:0000256" key="8">
    <source>
        <dbReference type="PROSITE-ProRule" id="PRU00175"/>
    </source>
</evidence>
<feature type="compositionally biased region" description="Basic and acidic residues" evidence="9">
    <location>
        <begin position="548"/>
        <end position="557"/>
    </location>
</feature>
<evidence type="ECO:0000256" key="7">
    <source>
        <dbReference type="ARBA" id="ARBA00022833"/>
    </source>
</evidence>
<dbReference type="EC" id="2.3.2.27" evidence="2"/>
<organism evidence="11 12">
    <name type="scientific">Exocentrus adspersus</name>
    <dbReference type="NCBI Taxonomy" id="1586481"/>
    <lineage>
        <taxon>Eukaryota</taxon>
        <taxon>Metazoa</taxon>
        <taxon>Ecdysozoa</taxon>
        <taxon>Arthropoda</taxon>
        <taxon>Hexapoda</taxon>
        <taxon>Insecta</taxon>
        <taxon>Pterygota</taxon>
        <taxon>Neoptera</taxon>
        <taxon>Endopterygota</taxon>
        <taxon>Coleoptera</taxon>
        <taxon>Polyphaga</taxon>
        <taxon>Cucujiformia</taxon>
        <taxon>Chrysomeloidea</taxon>
        <taxon>Cerambycidae</taxon>
        <taxon>Lamiinae</taxon>
        <taxon>Acanthocinini</taxon>
        <taxon>Exocentrus</taxon>
    </lineage>
</organism>
<feature type="domain" description="RING-type" evidence="10">
    <location>
        <begin position="282"/>
        <end position="321"/>
    </location>
</feature>
<name>A0AAV8VID6_9CUCU</name>
<dbReference type="SMART" id="SM00184">
    <property type="entry name" value="RING"/>
    <property type="match status" value="1"/>
</dbReference>
<comment type="caution">
    <text evidence="11">The sequence shown here is derived from an EMBL/GenBank/DDBJ whole genome shotgun (WGS) entry which is preliminary data.</text>
</comment>
<dbReference type="PROSITE" id="PS50089">
    <property type="entry name" value="ZF_RING_2"/>
    <property type="match status" value="1"/>
</dbReference>
<keyword evidence="12" id="KW-1185">Reference proteome</keyword>
<keyword evidence="6" id="KW-0833">Ubl conjugation pathway</keyword>
<feature type="region of interest" description="Disordered" evidence="9">
    <location>
        <begin position="434"/>
        <end position="486"/>
    </location>
</feature>
<dbReference type="GO" id="GO:0008270">
    <property type="term" value="F:zinc ion binding"/>
    <property type="evidence" value="ECO:0007669"/>
    <property type="project" value="UniProtKB-KW"/>
</dbReference>
<dbReference type="FunFam" id="3.30.40.10:FF:000013">
    <property type="entry name" value="E3 ubiquitin-protein ligase MGRN1 isoform 1"/>
    <property type="match status" value="1"/>
</dbReference>
<evidence type="ECO:0000256" key="6">
    <source>
        <dbReference type="ARBA" id="ARBA00022786"/>
    </source>
</evidence>